<dbReference type="Gene3D" id="2.60.40.10">
    <property type="entry name" value="Immunoglobulins"/>
    <property type="match status" value="1"/>
</dbReference>
<dbReference type="PANTHER" id="PTHR31988">
    <property type="entry name" value="ESTERASE, PUTATIVE (DUF303)-RELATED"/>
    <property type="match status" value="1"/>
</dbReference>
<dbReference type="SUPFAM" id="SSF49899">
    <property type="entry name" value="Concanavalin A-like lectins/glucanases"/>
    <property type="match status" value="1"/>
</dbReference>
<accession>A0ABM7RI92</accession>
<dbReference type="PANTHER" id="PTHR31988:SF19">
    <property type="entry name" value="9-O-ACETYL-N-ACETYLNEURAMINIC ACID DEACETYLASE-RELATED"/>
    <property type="match status" value="1"/>
</dbReference>
<dbReference type="InterPro" id="IPR003961">
    <property type="entry name" value="FN3_dom"/>
</dbReference>
<organism evidence="3 4">
    <name type="scientific">Haloferula helveola</name>
    <dbReference type="NCBI Taxonomy" id="490095"/>
    <lineage>
        <taxon>Bacteria</taxon>
        <taxon>Pseudomonadati</taxon>
        <taxon>Verrucomicrobiota</taxon>
        <taxon>Verrucomicrobiia</taxon>
        <taxon>Verrucomicrobiales</taxon>
        <taxon>Verrucomicrobiaceae</taxon>
        <taxon>Haloferula</taxon>
    </lineage>
</organism>
<dbReference type="Gene3D" id="3.40.50.1110">
    <property type="entry name" value="SGNH hydrolase"/>
    <property type="match status" value="1"/>
</dbReference>
<protein>
    <recommendedName>
        <fullName evidence="2">Fibronectin type-III domain-containing protein</fullName>
    </recommendedName>
</protein>
<name>A0ABM7RI92_9BACT</name>
<proteinExistence type="predicted"/>
<dbReference type="InterPro" id="IPR052940">
    <property type="entry name" value="Carb_Esterase_6"/>
</dbReference>
<evidence type="ECO:0000256" key="1">
    <source>
        <dbReference type="ARBA" id="ARBA00022801"/>
    </source>
</evidence>
<feature type="domain" description="Fibronectin type-III" evidence="2">
    <location>
        <begin position="679"/>
        <end position="770"/>
    </location>
</feature>
<dbReference type="InterPro" id="IPR013320">
    <property type="entry name" value="ConA-like_dom_sf"/>
</dbReference>
<reference evidence="3 4" key="1">
    <citation type="submission" date="2021-06" db="EMBL/GenBank/DDBJ databases">
        <title>Complete genome of Haloferula helveola possessing various polysaccharide degrading enzymes.</title>
        <authorList>
            <person name="Takami H."/>
            <person name="Huang C."/>
            <person name="Hamasaki K."/>
        </authorList>
    </citation>
    <scope>NUCLEOTIDE SEQUENCE [LARGE SCALE GENOMIC DNA]</scope>
    <source>
        <strain evidence="3 4">CN-1</strain>
    </source>
</reference>
<keyword evidence="4" id="KW-1185">Reference proteome</keyword>
<dbReference type="EMBL" id="AP024702">
    <property type="protein sequence ID" value="BCX50326.1"/>
    <property type="molecule type" value="Genomic_DNA"/>
</dbReference>
<dbReference type="InterPro" id="IPR013783">
    <property type="entry name" value="Ig-like_fold"/>
</dbReference>
<evidence type="ECO:0000259" key="2">
    <source>
        <dbReference type="PROSITE" id="PS50853"/>
    </source>
</evidence>
<sequence>MAAPVAATEPVKIYLMAGQSNMEGWGTWFESDDVTQNPNLVDPTDPFPLTQTDVDGYSPPLSQVWVSHPAGERATGPLVPGFGASSGNSGTIGIELSMGHQLAGANTNPFFFHKSDKGGTTLGGDWRPPSAVAARGGQVGPLYLNAIKQWHKLLSDLERTYGDYEGQGFEVAGFIWLQGWNDYGNAAFLAEYHDNVVDLAHDVRTDMGIPDLPVIISDCPSYPGVTAHEEMVLAKQQAVADLNAELPGSAAYVSSAGVGDSGEGGAYHWNFTASNYIEMGKRNATAAQSLMRAAPVDHDGSTAIAAAWAVYRDTYSQVVRYEMEELGGTVVDNTAGSGSVADAEITDSAARVLTPLGPGSTKSINANTGIIRATHDLGNLGNTHTIGAWIQLDASLPDAAGRYAILSGEDSPSTGTNSGFDFGVQRLQIGGVWENTLYVETPKFNGNATNDSLSRSDLLLQEGQPYFVAYVRNHDVTPAGDAESADNTMFYLYDPVSETVFANDGGSGSRQAVLSLINTRVGIGFTADNLSEDPATGFHGLIDDAQVWDVALSADEILTLAQTGQLSSGASGPLGTPSVTATFDDGASVECELIEAPADVTLVWAHSDQGESSLGAWTGASGGGSHVFGATGAAGVLSHTIMGLAGDTGFVCRFLATTTEGDVWSSPVGFPTGLGSSPAPTGLTVVSATAFAVELSWVGSYSTESNFVLRRASDAGFTSDVVDLFPPADATGYVDSTVVDGATYFYKVAPQNGAGIGVFSGSVSAVTPVTTIVTSVVEGGLWFDTTTWDTNSLPGAGDTAVLNHKVRIDLNEGVNGDEVTEADVVINAGGDLSADRSRATVADLTLNGGTVSAAQRTHQLVADNITINDVPGNLWVQNKTQSSKPANMTANTMSGSGDLRVESANRDGGDQYFAIHIPDMTGYTGTIVFDHKAGQINTTIATQLNTLRFSNSIPKADASFDVVLTKTDHTGGTYYHGISMTDGSVELWLTGLTIGGFEVPARETAYTYAELAAMDGGAVANYLKTDGSDGLIGVSGAAPAGPYDAWATSGVVTGVTFDGDANGDGIEDGIAFLLGAATPDDKATSLLPTSGEDGSGGLELRFTMLKPGNSAPAVLSLVHSGDLGITDPWSGPVVIPASTGTSDGVSFTVTENAGDPTKNDVIATIPSAGNSVAGKLFGRLVGEP</sequence>
<dbReference type="SUPFAM" id="SSF52266">
    <property type="entry name" value="SGNH hydrolase"/>
    <property type="match status" value="1"/>
</dbReference>
<dbReference type="PROSITE" id="PS50853">
    <property type="entry name" value="FN3"/>
    <property type="match status" value="1"/>
</dbReference>
<dbReference type="Pfam" id="PF03629">
    <property type="entry name" value="SASA"/>
    <property type="match status" value="1"/>
</dbReference>
<dbReference type="InterPro" id="IPR036116">
    <property type="entry name" value="FN3_sf"/>
</dbReference>
<dbReference type="Proteomes" id="UP001374893">
    <property type="component" value="Chromosome"/>
</dbReference>
<gene>
    <name evidence="3" type="ORF">HAHE_42340</name>
</gene>
<dbReference type="InterPro" id="IPR005181">
    <property type="entry name" value="SASA"/>
</dbReference>
<dbReference type="CDD" id="cd00063">
    <property type="entry name" value="FN3"/>
    <property type="match status" value="1"/>
</dbReference>
<evidence type="ECO:0000313" key="3">
    <source>
        <dbReference type="EMBL" id="BCX50326.1"/>
    </source>
</evidence>
<evidence type="ECO:0000313" key="4">
    <source>
        <dbReference type="Proteomes" id="UP001374893"/>
    </source>
</evidence>
<dbReference type="SUPFAM" id="SSF49265">
    <property type="entry name" value="Fibronectin type III"/>
    <property type="match status" value="1"/>
</dbReference>
<dbReference type="InterPro" id="IPR036514">
    <property type="entry name" value="SGNH_hydro_sf"/>
</dbReference>
<dbReference type="Gene3D" id="2.60.120.200">
    <property type="match status" value="1"/>
</dbReference>
<keyword evidence="1" id="KW-0378">Hydrolase</keyword>